<organism evidence="8 9">
    <name type="scientific">Nyssa sinensis</name>
    <dbReference type="NCBI Taxonomy" id="561372"/>
    <lineage>
        <taxon>Eukaryota</taxon>
        <taxon>Viridiplantae</taxon>
        <taxon>Streptophyta</taxon>
        <taxon>Embryophyta</taxon>
        <taxon>Tracheophyta</taxon>
        <taxon>Spermatophyta</taxon>
        <taxon>Magnoliopsida</taxon>
        <taxon>eudicotyledons</taxon>
        <taxon>Gunneridae</taxon>
        <taxon>Pentapetalae</taxon>
        <taxon>asterids</taxon>
        <taxon>Cornales</taxon>
        <taxon>Nyssaceae</taxon>
        <taxon>Nyssa</taxon>
    </lineage>
</organism>
<dbReference type="SUPFAM" id="SSF54236">
    <property type="entry name" value="Ubiquitin-like"/>
    <property type="match status" value="1"/>
</dbReference>
<accession>A0A5J5ANZ2</accession>
<dbReference type="OrthoDB" id="5839at2759"/>
<keyword evidence="3" id="KW-0808">Transferase</keyword>
<evidence type="ECO:0000313" key="9">
    <source>
        <dbReference type="Proteomes" id="UP000325577"/>
    </source>
</evidence>
<protein>
    <recommendedName>
        <fullName evidence="2">1-phosphatidylinositol 4-kinase</fullName>
        <ecNumber evidence="2">2.7.1.67</ecNumber>
    </recommendedName>
</protein>
<dbReference type="PANTHER" id="PTHR45800:SF11">
    <property type="entry name" value="PHOSPHATIDYLINOSITOL 3-KINASE-RELATED PROTEIN KINASE"/>
    <property type="match status" value="1"/>
</dbReference>
<dbReference type="AlphaFoldDB" id="A0A5J5ANZ2"/>
<evidence type="ECO:0000259" key="7">
    <source>
        <dbReference type="PROSITE" id="PS50290"/>
    </source>
</evidence>
<keyword evidence="9" id="KW-1185">Reference proteome</keyword>
<keyword evidence="4" id="KW-0547">Nucleotide-binding</keyword>
<comment type="similarity">
    <text evidence="1">Belongs to the PI3/PI4-kinase family. Type II PI4K subfamily.</text>
</comment>
<dbReference type="EC" id="2.7.1.67" evidence="2"/>
<evidence type="ECO:0000313" key="8">
    <source>
        <dbReference type="EMBL" id="KAA8532845.1"/>
    </source>
</evidence>
<dbReference type="InterPro" id="IPR029071">
    <property type="entry name" value="Ubiquitin-like_domsf"/>
</dbReference>
<dbReference type="InterPro" id="IPR000403">
    <property type="entry name" value="PI3/4_kinase_cat_dom"/>
</dbReference>
<dbReference type="InterPro" id="IPR044571">
    <property type="entry name" value="P4KG1-8"/>
</dbReference>
<keyword evidence="6" id="KW-0067">ATP-binding</keyword>
<gene>
    <name evidence="8" type="ORF">F0562_033038</name>
</gene>
<proteinExistence type="inferred from homology"/>
<dbReference type="Pfam" id="PF00454">
    <property type="entry name" value="PI3_PI4_kinase"/>
    <property type="match status" value="1"/>
</dbReference>
<dbReference type="PROSITE" id="PS50290">
    <property type="entry name" value="PI3_4_KINASE_3"/>
    <property type="match status" value="1"/>
</dbReference>
<sequence length="639" mass="71109">MSPNLDSPVQTQMAVTVFKSPLSGEYHRNRRMDGKPVGWRRVFVQTDTGCVLGMELDRSDNAHTVKRRLQLALNVPTEESSLTFGDMVLKNDLSAIQNDSPLLLTRNLLHRSSSTPCLSPTGREIQQRDQSGPIEILGHSDSFDRTRQLVKEIVKAMKIGVDPISVHSGLGGAYYFRNSRGECVAIVKPTDEEPFAPNNPKGFVGKALGQPGLKPSVRVGETGFREVAAYLLDYGHFANVPPTALVKITHSIFNVNDGVNGNKPHKKKLVSKIASFQQFIPHDFDASDHGTSNFPVAAVHRIGILDIRIFNTDRHAGNLLVRKHDGVGRFGQVELIPIDHGLCLPESLEDPYFEWIHWPQASIPFSEDELAYIENLDSVGDSEMLRRELPMIREACLRVLSLCTIFLKEAAAFGLCLAEIGEMMSREFRSGEEEPSELEVVCLEARRMIAEREELSPKAEAGDEEFLFDIDCEESDFDFTLKMASNDFMTRAPLHFGFGSSNGRCPLSMLEESIEEEDSEGEGEKGFVGVPAPEKIPSVSKLSMSLKNIGLGEKNQNYQNFSGAKPENGYLAKSSSGHRSANEQLPSSVHFVKLADMSKEEWALFLEKFQELLYPAFGKRKSVSLGQRQRQRLGTSCQF</sequence>
<reference evidence="8 9" key="1">
    <citation type="submission" date="2019-09" db="EMBL/GenBank/DDBJ databases">
        <title>A chromosome-level genome assembly of the Chinese tupelo Nyssa sinensis.</title>
        <authorList>
            <person name="Yang X."/>
            <person name="Kang M."/>
            <person name="Yang Y."/>
            <person name="Xiong H."/>
            <person name="Wang M."/>
            <person name="Zhang Z."/>
            <person name="Wang Z."/>
            <person name="Wu H."/>
            <person name="Ma T."/>
            <person name="Liu J."/>
            <person name="Xi Z."/>
        </authorList>
    </citation>
    <scope>NUCLEOTIDE SEQUENCE [LARGE SCALE GENOMIC DNA]</scope>
    <source>
        <strain evidence="8">J267</strain>
        <tissue evidence="8">Leaf</tissue>
    </source>
</reference>
<feature type="domain" description="PI3K/PI4K catalytic" evidence="7">
    <location>
        <begin position="160"/>
        <end position="457"/>
    </location>
</feature>
<evidence type="ECO:0000256" key="6">
    <source>
        <dbReference type="ARBA" id="ARBA00022840"/>
    </source>
</evidence>
<dbReference type="GO" id="GO:0004430">
    <property type="term" value="F:1-phosphatidylinositol 4-kinase activity"/>
    <property type="evidence" value="ECO:0007669"/>
    <property type="project" value="UniProtKB-EC"/>
</dbReference>
<dbReference type="PANTHER" id="PTHR45800">
    <property type="entry name" value="PHOSPHATIDYLINOSITOL 4-KINASE GAMMA"/>
    <property type="match status" value="1"/>
</dbReference>
<keyword evidence="5" id="KW-0418">Kinase</keyword>
<dbReference type="Proteomes" id="UP000325577">
    <property type="component" value="Linkage Group LG19"/>
</dbReference>
<dbReference type="EMBL" id="CM018042">
    <property type="protein sequence ID" value="KAA8532845.1"/>
    <property type="molecule type" value="Genomic_DNA"/>
</dbReference>
<evidence type="ECO:0000256" key="1">
    <source>
        <dbReference type="ARBA" id="ARBA00008941"/>
    </source>
</evidence>
<evidence type="ECO:0000256" key="5">
    <source>
        <dbReference type="ARBA" id="ARBA00022777"/>
    </source>
</evidence>
<name>A0A5J5ANZ2_9ASTE</name>
<evidence type="ECO:0000256" key="3">
    <source>
        <dbReference type="ARBA" id="ARBA00022679"/>
    </source>
</evidence>
<dbReference type="GO" id="GO:0005524">
    <property type="term" value="F:ATP binding"/>
    <property type="evidence" value="ECO:0007669"/>
    <property type="project" value="UniProtKB-KW"/>
</dbReference>
<evidence type="ECO:0000256" key="2">
    <source>
        <dbReference type="ARBA" id="ARBA00012169"/>
    </source>
</evidence>
<dbReference type="CDD" id="cd17039">
    <property type="entry name" value="Ubl_ubiquitin_like"/>
    <property type="match status" value="1"/>
</dbReference>
<evidence type="ECO:0000256" key="4">
    <source>
        <dbReference type="ARBA" id="ARBA00022741"/>
    </source>
</evidence>